<dbReference type="AlphaFoldDB" id="A0A7V6DQ93"/>
<keyword evidence="1" id="KW-0472">Membrane</keyword>
<evidence type="ECO:0000313" key="2">
    <source>
        <dbReference type="EMBL" id="HHS29916.1"/>
    </source>
</evidence>
<keyword evidence="1" id="KW-1133">Transmembrane helix</keyword>
<name>A0A7V6DQ93_9BACT</name>
<feature type="transmembrane region" description="Helical" evidence="1">
    <location>
        <begin position="44"/>
        <end position="65"/>
    </location>
</feature>
<comment type="caution">
    <text evidence="2">The sequence shown here is derived from an EMBL/GenBank/DDBJ whole genome shotgun (WGS) entry which is preliminary data.</text>
</comment>
<protein>
    <submittedName>
        <fullName evidence="2">SHOCT domain-containing protein</fullName>
    </submittedName>
</protein>
<dbReference type="EMBL" id="DTGR01000151">
    <property type="protein sequence ID" value="HHS29916.1"/>
    <property type="molecule type" value="Genomic_DNA"/>
</dbReference>
<feature type="transmembrane region" description="Helical" evidence="1">
    <location>
        <begin position="15"/>
        <end position="38"/>
    </location>
</feature>
<organism evidence="2">
    <name type="scientific">Desulfobacca acetoxidans</name>
    <dbReference type="NCBI Taxonomy" id="60893"/>
    <lineage>
        <taxon>Bacteria</taxon>
        <taxon>Pseudomonadati</taxon>
        <taxon>Thermodesulfobacteriota</taxon>
        <taxon>Desulfobaccia</taxon>
        <taxon>Desulfobaccales</taxon>
        <taxon>Desulfobaccaceae</taxon>
        <taxon>Desulfobacca</taxon>
    </lineage>
</organism>
<reference evidence="2" key="1">
    <citation type="journal article" date="2020" name="mSystems">
        <title>Genome- and Community-Level Interaction Insights into Carbon Utilization and Element Cycling Functions of Hydrothermarchaeota in Hydrothermal Sediment.</title>
        <authorList>
            <person name="Zhou Z."/>
            <person name="Liu Y."/>
            <person name="Xu W."/>
            <person name="Pan J."/>
            <person name="Luo Z.H."/>
            <person name="Li M."/>
        </authorList>
    </citation>
    <scope>NUCLEOTIDE SEQUENCE [LARGE SCALE GENOMIC DNA]</scope>
    <source>
        <strain evidence="2">SpSt-767</strain>
    </source>
</reference>
<sequence>MAPKILIKPPSPTRIMLWAQIIIGAVFLPFGVALLLTAEGEARPFAMIFCVIWVAGCLAIIANAAKWLRLIKKGAIEVGEISDVDGGTTDGFAVKLRNLEALKQEGLITESEYQRKRAEIIQEKW</sequence>
<evidence type="ECO:0000256" key="1">
    <source>
        <dbReference type="SAM" id="Phobius"/>
    </source>
</evidence>
<keyword evidence="1" id="KW-0812">Transmembrane</keyword>
<accession>A0A7V6DQ93</accession>
<proteinExistence type="predicted"/>
<gene>
    <name evidence="2" type="ORF">ENV52_09490</name>
</gene>